<dbReference type="AlphaFoldDB" id="A0A673TFL9"/>
<evidence type="ECO:0000313" key="4">
    <source>
        <dbReference type="Proteomes" id="UP000472268"/>
    </source>
</evidence>
<dbReference type="Pfam" id="PF00059">
    <property type="entry name" value="Lectin_C"/>
    <property type="match status" value="1"/>
</dbReference>
<evidence type="ECO:0000259" key="2">
    <source>
        <dbReference type="PROSITE" id="PS50041"/>
    </source>
</evidence>
<organism evidence="3 4">
    <name type="scientific">Suricata suricatta</name>
    <name type="common">Meerkat</name>
    <dbReference type="NCBI Taxonomy" id="37032"/>
    <lineage>
        <taxon>Eukaryota</taxon>
        <taxon>Metazoa</taxon>
        <taxon>Chordata</taxon>
        <taxon>Craniata</taxon>
        <taxon>Vertebrata</taxon>
        <taxon>Euteleostomi</taxon>
        <taxon>Mammalia</taxon>
        <taxon>Eutheria</taxon>
        <taxon>Laurasiatheria</taxon>
        <taxon>Carnivora</taxon>
        <taxon>Feliformia</taxon>
        <taxon>Herpestidae</taxon>
        <taxon>Suricata</taxon>
    </lineage>
</organism>
<proteinExistence type="predicted"/>
<dbReference type="PROSITE" id="PS50041">
    <property type="entry name" value="C_TYPE_LECTIN_2"/>
    <property type="match status" value="1"/>
</dbReference>
<name>A0A673TFL9_SURSU</name>
<reference evidence="3" key="2">
    <citation type="submission" date="2025-08" db="UniProtKB">
        <authorList>
            <consortium name="Ensembl"/>
        </authorList>
    </citation>
    <scope>IDENTIFICATION</scope>
</reference>
<reference evidence="3 4" key="1">
    <citation type="submission" date="2019-05" db="EMBL/GenBank/DDBJ databases">
        <title>A Chromosome-scale Meerkat (S. suricatta) Genome Assembly.</title>
        <authorList>
            <person name="Dudchenko O."/>
            <person name="Lieberman Aiden E."/>
            <person name="Tung J."/>
            <person name="Barreiro L.B."/>
            <person name="Clutton-Brock T.H."/>
        </authorList>
    </citation>
    <scope>NUCLEOTIDE SEQUENCE [LARGE SCALE GENOMIC DNA]</scope>
</reference>
<dbReference type="Ensembl" id="ENSSSUT00005009009.1">
    <property type="protein sequence ID" value="ENSSSUP00005007819.1"/>
    <property type="gene ID" value="ENSSSUG00005005056.1"/>
</dbReference>
<dbReference type="InterPro" id="IPR001304">
    <property type="entry name" value="C-type_lectin-like"/>
</dbReference>
<dbReference type="InterPro" id="IPR016187">
    <property type="entry name" value="CTDL_fold"/>
</dbReference>
<dbReference type="SUPFAM" id="SSF56436">
    <property type="entry name" value="C-type lectin-like"/>
    <property type="match status" value="1"/>
</dbReference>
<keyword evidence="4" id="KW-1185">Reference proteome</keyword>
<dbReference type="PANTHER" id="PTHR45710:SF15">
    <property type="entry name" value="C-TYPE LECTIN DOMAIN FAMILY 2 MEMBER B"/>
    <property type="match status" value="1"/>
</dbReference>
<dbReference type="GO" id="GO:0005886">
    <property type="term" value="C:plasma membrane"/>
    <property type="evidence" value="ECO:0007669"/>
    <property type="project" value="UniProtKB-SubCell"/>
</dbReference>
<feature type="domain" description="C-type lectin" evidence="2">
    <location>
        <begin position="18"/>
        <end position="71"/>
    </location>
</feature>
<dbReference type="OMA" id="WINGMLY"/>
<reference evidence="3" key="3">
    <citation type="submission" date="2025-09" db="UniProtKB">
        <authorList>
            <consortium name="Ensembl"/>
        </authorList>
    </citation>
    <scope>IDENTIFICATION</scope>
</reference>
<evidence type="ECO:0000256" key="1">
    <source>
        <dbReference type="ARBA" id="ARBA00004401"/>
    </source>
</evidence>
<evidence type="ECO:0000313" key="3">
    <source>
        <dbReference type="Ensembl" id="ENSSSUP00005007819.1"/>
    </source>
</evidence>
<accession>A0A673TFL9</accession>
<dbReference type="InterPro" id="IPR016186">
    <property type="entry name" value="C-type_lectin-like/link_sf"/>
</dbReference>
<dbReference type="Proteomes" id="UP000472268">
    <property type="component" value="Chromosome 10"/>
</dbReference>
<comment type="subcellular location">
    <subcellularLocation>
        <location evidence="1">Cell membrane</location>
        <topology evidence="1">Single-pass type II membrane protein</topology>
    </subcellularLocation>
</comment>
<dbReference type="Gene3D" id="3.10.100.10">
    <property type="entry name" value="Mannose-Binding Protein A, subunit A"/>
    <property type="match status" value="1"/>
</dbReference>
<dbReference type="PANTHER" id="PTHR45710">
    <property type="entry name" value="C-TYPE LECTIN DOMAIN-CONTAINING PROTEIN 180"/>
    <property type="match status" value="1"/>
</dbReference>
<protein>
    <recommendedName>
        <fullName evidence="2">C-type lectin domain-containing protein</fullName>
    </recommendedName>
</protein>
<sequence>MIRKTDFLMRFKCISDHWIGLEMTENQTLQWVNGTISKIWFPVRGHEKCAYLDSVGAATARCYTDGKWICRKQLH</sequence>
<dbReference type="InterPro" id="IPR050828">
    <property type="entry name" value="C-type_lectin/matrix_domain"/>
</dbReference>